<evidence type="ECO:0000256" key="1">
    <source>
        <dbReference type="SAM" id="MobiDB-lite"/>
    </source>
</evidence>
<feature type="region of interest" description="Disordered" evidence="1">
    <location>
        <begin position="202"/>
        <end position="224"/>
    </location>
</feature>
<protein>
    <submittedName>
        <fullName evidence="2">Uncharacterized protein</fullName>
    </submittedName>
</protein>
<feature type="region of interest" description="Disordered" evidence="1">
    <location>
        <begin position="165"/>
        <end position="186"/>
    </location>
</feature>
<organism evidence="2 3">
    <name type="scientific">Mugilogobius chulae</name>
    <name type="common">yellowstripe goby</name>
    <dbReference type="NCBI Taxonomy" id="88201"/>
    <lineage>
        <taxon>Eukaryota</taxon>
        <taxon>Metazoa</taxon>
        <taxon>Chordata</taxon>
        <taxon>Craniata</taxon>
        <taxon>Vertebrata</taxon>
        <taxon>Euteleostomi</taxon>
        <taxon>Actinopterygii</taxon>
        <taxon>Neopterygii</taxon>
        <taxon>Teleostei</taxon>
        <taxon>Neoteleostei</taxon>
        <taxon>Acanthomorphata</taxon>
        <taxon>Gobiaria</taxon>
        <taxon>Gobiiformes</taxon>
        <taxon>Gobioidei</taxon>
        <taxon>Gobiidae</taxon>
        <taxon>Gobionellinae</taxon>
        <taxon>Mugilogobius</taxon>
    </lineage>
</organism>
<evidence type="ECO:0000313" key="3">
    <source>
        <dbReference type="Proteomes" id="UP001460270"/>
    </source>
</evidence>
<feature type="region of interest" description="Disordered" evidence="1">
    <location>
        <begin position="118"/>
        <end position="141"/>
    </location>
</feature>
<dbReference type="EMBL" id="JBBPFD010000021">
    <property type="protein sequence ID" value="KAK7881975.1"/>
    <property type="molecule type" value="Genomic_DNA"/>
</dbReference>
<feature type="compositionally biased region" description="Low complexity" evidence="1">
    <location>
        <begin position="165"/>
        <end position="176"/>
    </location>
</feature>
<name>A0AAW0MNI9_9GOBI</name>
<reference evidence="3" key="1">
    <citation type="submission" date="2024-04" db="EMBL/GenBank/DDBJ databases">
        <title>Salinicola lusitanus LLJ914,a marine bacterium isolated from the Okinawa Trough.</title>
        <authorList>
            <person name="Li J."/>
        </authorList>
    </citation>
    <scope>NUCLEOTIDE SEQUENCE [LARGE SCALE GENOMIC DNA]</scope>
</reference>
<dbReference type="AlphaFoldDB" id="A0AAW0MNI9"/>
<keyword evidence="3" id="KW-1185">Reference proteome</keyword>
<proteinExistence type="predicted"/>
<evidence type="ECO:0000313" key="2">
    <source>
        <dbReference type="EMBL" id="KAK7881975.1"/>
    </source>
</evidence>
<accession>A0AAW0MNI9</accession>
<feature type="region of interest" description="Disordered" evidence="1">
    <location>
        <begin position="25"/>
        <end position="105"/>
    </location>
</feature>
<comment type="caution">
    <text evidence="2">The sequence shown here is derived from an EMBL/GenBank/DDBJ whole genome shotgun (WGS) entry which is preliminary data.</text>
</comment>
<sequence length="224" mass="24070">MEFLTLRNSEEHYQPHSLDSCVVCENVSSDQGGGGDAGDTGSNVVEESSGEDLEGSPGAPKYQDVQDQFLSNGPSDQTTFPETSLYPPGPPLSSEHLSNGFSPSDCLLSPLHDQLCIEERNRKREAQSGPEDGQIKEESPLVQSMSQVLRTLDQLYQDIQEALSCGSSPSSTPCSSRRAQVYSEMSDAPRPVIAAALGQLSRSDSPKHLAPQPPTNTKSSLICM</sequence>
<dbReference type="Proteomes" id="UP001460270">
    <property type="component" value="Unassembled WGS sequence"/>
</dbReference>
<feature type="compositionally biased region" description="Polar residues" evidence="1">
    <location>
        <begin position="65"/>
        <end position="82"/>
    </location>
</feature>
<gene>
    <name evidence="2" type="ORF">WMY93_028149</name>
</gene>
<feature type="compositionally biased region" description="Polar residues" evidence="1">
    <location>
        <begin position="215"/>
        <end position="224"/>
    </location>
</feature>